<evidence type="ECO:0000256" key="6">
    <source>
        <dbReference type="ARBA" id="ARBA00022553"/>
    </source>
</evidence>
<dbReference type="PANTHER" id="PTHR43065">
    <property type="entry name" value="SENSOR HISTIDINE KINASE"/>
    <property type="match status" value="1"/>
</dbReference>
<name>A0ABW9YFM3_9GAMM</name>
<evidence type="ECO:0000256" key="5">
    <source>
        <dbReference type="ARBA" id="ARBA00022475"/>
    </source>
</evidence>
<dbReference type="SUPFAM" id="SSF103190">
    <property type="entry name" value="Sensory domain-like"/>
    <property type="match status" value="1"/>
</dbReference>
<evidence type="ECO:0000256" key="7">
    <source>
        <dbReference type="ARBA" id="ARBA00022679"/>
    </source>
</evidence>
<evidence type="ECO:0000256" key="11">
    <source>
        <dbReference type="ARBA" id="ARBA00022840"/>
    </source>
</evidence>
<dbReference type="InterPro" id="IPR029151">
    <property type="entry name" value="Sensor-like_sf"/>
</dbReference>
<dbReference type="InterPro" id="IPR005467">
    <property type="entry name" value="His_kinase_dom"/>
</dbReference>
<dbReference type="Gene3D" id="3.30.450.20">
    <property type="entry name" value="PAS domain"/>
    <property type="match status" value="2"/>
</dbReference>
<dbReference type="InterPro" id="IPR004358">
    <property type="entry name" value="Sig_transdc_His_kin-like_C"/>
</dbReference>
<sequence length="604" mass="67735">MQKSKCLALIVVVGLILNVLIAQLTYQQVKQHLADKISLDVDLLGQKLDAQLMRYSKLPEVLANDPRLSQPLLADPTSPTKAEHYHQTSQLLQQWATTLSADTIYLINRQGETLAASNWQQPDSFVGQNYAYRPYFREAIAGNPAQYFALGASSDKRGYYFSAPIYHQQSVIGVLTIKVDLSLIEDIWQYEDIEYVIADSQGVVFYSSENSWLYRSLIPLDDTQKQRILASRQYGNARLDPLTGYARLDKLRHNETIDIQPSADEKSAAYVVANHEMAQAGWAIFGFSPIRAAYQYVAQAVLMFSVFYFLLSLAVTSWWQTLQAQKALAQLNDKLEQLVVKRTNTLLENNQRLKDTLRQYERSQAELKQTQSELVQAAKLAMLGELSASINHEINQPLAAMRTYAENSRKLLSKERYDSVASNIDEIIKLNQMVADIIARFKVFARKGSEHNNRTVAADSIRSATSLLRNKLIKEGVILRVGDLPPDILINADAVQVEQVIINLLHNAIQALSSAHQPQIGIQLAALDNLVEIRIWDNGPGLDDDQKKRIFTPFFTTKNDGLGLGLTISRRIIDAFTGTLTVTDHPGGGAEFVITLPRSTEDTQ</sequence>
<keyword evidence="8" id="KW-0812">Transmembrane</keyword>
<organism evidence="17 18">
    <name type="scientific">Photobacterium alginatilyticum</name>
    <dbReference type="NCBI Taxonomy" id="1775171"/>
    <lineage>
        <taxon>Bacteria</taxon>
        <taxon>Pseudomonadati</taxon>
        <taxon>Pseudomonadota</taxon>
        <taxon>Gammaproteobacteria</taxon>
        <taxon>Vibrionales</taxon>
        <taxon>Vibrionaceae</taxon>
        <taxon>Photobacterium</taxon>
    </lineage>
</organism>
<keyword evidence="12" id="KW-1133">Transmembrane helix</keyword>
<keyword evidence="7" id="KW-0808">Transferase</keyword>
<dbReference type="Pfam" id="PF02743">
    <property type="entry name" value="dCache_1"/>
    <property type="match status" value="1"/>
</dbReference>
<feature type="coiled-coil region" evidence="15">
    <location>
        <begin position="321"/>
        <end position="380"/>
    </location>
</feature>
<evidence type="ECO:0000256" key="15">
    <source>
        <dbReference type="SAM" id="Coils"/>
    </source>
</evidence>
<dbReference type="SMART" id="SM00388">
    <property type="entry name" value="HisKA"/>
    <property type="match status" value="1"/>
</dbReference>
<keyword evidence="5" id="KW-1003">Cell membrane</keyword>
<dbReference type="SMART" id="SM00387">
    <property type="entry name" value="HATPase_c"/>
    <property type="match status" value="1"/>
</dbReference>
<comment type="caution">
    <text evidence="17">The sequence shown here is derived from an EMBL/GenBank/DDBJ whole genome shotgun (WGS) entry which is preliminary data.</text>
</comment>
<dbReference type="InterPro" id="IPR003661">
    <property type="entry name" value="HisK_dim/P_dom"/>
</dbReference>
<evidence type="ECO:0000313" key="17">
    <source>
        <dbReference type="EMBL" id="NBI52545.1"/>
    </source>
</evidence>
<feature type="domain" description="Histidine kinase" evidence="16">
    <location>
        <begin position="389"/>
        <end position="600"/>
    </location>
</feature>
<keyword evidence="9" id="KW-0547">Nucleotide-binding</keyword>
<gene>
    <name evidence="17" type="ORF">EIZ48_08155</name>
</gene>
<evidence type="ECO:0000313" key="18">
    <source>
        <dbReference type="Proteomes" id="UP000738517"/>
    </source>
</evidence>
<keyword evidence="14" id="KW-0472">Membrane</keyword>
<evidence type="ECO:0000256" key="14">
    <source>
        <dbReference type="ARBA" id="ARBA00023136"/>
    </source>
</evidence>
<dbReference type="InterPro" id="IPR033479">
    <property type="entry name" value="dCache_1"/>
</dbReference>
<dbReference type="PANTHER" id="PTHR43065:SF46">
    <property type="entry name" value="C4-DICARBOXYLATE TRANSPORT SENSOR PROTEIN DCTB"/>
    <property type="match status" value="1"/>
</dbReference>
<proteinExistence type="predicted"/>
<dbReference type="InterPro" id="IPR036097">
    <property type="entry name" value="HisK_dim/P_sf"/>
</dbReference>
<keyword evidence="6" id="KW-0597">Phosphoprotein</keyword>
<keyword evidence="18" id="KW-1185">Reference proteome</keyword>
<evidence type="ECO:0000256" key="9">
    <source>
        <dbReference type="ARBA" id="ARBA00022741"/>
    </source>
</evidence>
<dbReference type="EC" id="2.7.13.3" evidence="4"/>
<dbReference type="CDD" id="cd12914">
    <property type="entry name" value="PDC1_DGC_like"/>
    <property type="match status" value="1"/>
</dbReference>
<protein>
    <recommendedName>
        <fullName evidence="4">histidine kinase</fullName>
        <ecNumber evidence="4">2.7.13.3</ecNumber>
    </recommendedName>
</protein>
<comment type="catalytic activity">
    <reaction evidence="1">
        <text>ATP + protein L-histidine = ADP + protein N-phospho-L-histidine.</text>
        <dbReference type="EC" id="2.7.13.3"/>
    </reaction>
</comment>
<evidence type="ECO:0000256" key="12">
    <source>
        <dbReference type="ARBA" id="ARBA00022989"/>
    </source>
</evidence>
<dbReference type="PROSITE" id="PS50109">
    <property type="entry name" value="HIS_KIN"/>
    <property type="match status" value="1"/>
</dbReference>
<dbReference type="CDD" id="cd00082">
    <property type="entry name" value="HisKA"/>
    <property type="match status" value="1"/>
</dbReference>
<evidence type="ECO:0000256" key="2">
    <source>
        <dbReference type="ARBA" id="ARBA00004533"/>
    </source>
</evidence>
<dbReference type="Pfam" id="PF00512">
    <property type="entry name" value="HisKA"/>
    <property type="match status" value="1"/>
</dbReference>
<keyword evidence="13" id="KW-0902">Two-component regulatory system</keyword>
<evidence type="ECO:0000256" key="3">
    <source>
        <dbReference type="ARBA" id="ARBA00004651"/>
    </source>
</evidence>
<reference evidence="17 18" key="1">
    <citation type="journal article" date="2017" name="Int. J. Syst. Evol. Microbiol.">
        <title>Photobacterium alginatilyticum sp. nov., a marine bacterium isolated from bottom seawater.</title>
        <authorList>
            <person name="Wang X."/>
            <person name="Wang Y."/>
            <person name="Yang X."/>
            <person name="Sun H."/>
            <person name="Li B."/>
            <person name="Zhang X.H."/>
        </authorList>
    </citation>
    <scope>NUCLEOTIDE SEQUENCE [LARGE SCALE GENOMIC DNA]</scope>
    <source>
        <strain evidence="17 18">P03D4</strain>
    </source>
</reference>
<dbReference type="PIRSF" id="PIRSF036431">
    <property type="entry name" value="STHK_DctB"/>
    <property type="match status" value="1"/>
</dbReference>
<keyword evidence="15" id="KW-0175">Coiled coil</keyword>
<dbReference type="Gene3D" id="3.30.565.10">
    <property type="entry name" value="Histidine kinase-like ATPase, C-terminal domain"/>
    <property type="match status" value="1"/>
</dbReference>
<dbReference type="InterPro" id="IPR017055">
    <property type="entry name" value="Sig_transdc_His_kinase_DctB"/>
</dbReference>
<evidence type="ECO:0000256" key="13">
    <source>
        <dbReference type="ARBA" id="ARBA00023012"/>
    </source>
</evidence>
<evidence type="ECO:0000256" key="8">
    <source>
        <dbReference type="ARBA" id="ARBA00022692"/>
    </source>
</evidence>
<accession>A0ABW9YFM3</accession>
<dbReference type="InterPro" id="IPR036890">
    <property type="entry name" value="HATPase_C_sf"/>
</dbReference>
<dbReference type="SUPFAM" id="SSF47384">
    <property type="entry name" value="Homodimeric domain of signal transducing histidine kinase"/>
    <property type="match status" value="1"/>
</dbReference>
<evidence type="ECO:0000256" key="1">
    <source>
        <dbReference type="ARBA" id="ARBA00000085"/>
    </source>
</evidence>
<evidence type="ECO:0000256" key="10">
    <source>
        <dbReference type="ARBA" id="ARBA00022777"/>
    </source>
</evidence>
<keyword evidence="11" id="KW-0067">ATP-binding</keyword>
<dbReference type="Gene3D" id="1.10.287.130">
    <property type="match status" value="1"/>
</dbReference>
<dbReference type="EMBL" id="RSEJ01000006">
    <property type="protein sequence ID" value="NBI52545.1"/>
    <property type="molecule type" value="Genomic_DNA"/>
</dbReference>
<dbReference type="RefSeq" id="WP_160649991.1">
    <property type="nucleotide sequence ID" value="NZ_RSEJ01000006.1"/>
</dbReference>
<comment type="subcellular location">
    <subcellularLocation>
        <location evidence="2">Cell inner membrane</location>
    </subcellularLocation>
    <subcellularLocation>
        <location evidence="3">Cell membrane</location>
        <topology evidence="3">Multi-pass membrane protein</topology>
    </subcellularLocation>
</comment>
<dbReference type="PRINTS" id="PR00344">
    <property type="entry name" value="BCTRLSENSOR"/>
</dbReference>
<evidence type="ECO:0000259" key="16">
    <source>
        <dbReference type="PROSITE" id="PS50109"/>
    </source>
</evidence>
<dbReference type="Pfam" id="PF02518">
    <property type="entry name" value="HATPase_c"/>
    <property type="match status" value="1"/>
</dbReference>
<dbReference type="InterPro" id="IPR003594">
    <property type="entry name" value="HATPase_dom"/>
</dbReference>
<dbReference type="Proteomes" id="UP000738517">
    <property type="component" value="Unassembled WGS sequence"/>
</dbReference>
<dbReference type="GO" id="GO:0016301">
    <property type="term" value="F:kinase activity"/>
    <property type="evidence" value="ECO:0007669"/>
    <property type="project" value="UniProtKB-KW"/>
</dbReference>
<keyword evidence="10 17" id="KW-0418">Kinase</keyword>
<dbReference type="SUPFAM" id="SSF55874">
    <property type="entry name" value="ATPase domain of HSP90 chaperone/DNA topoisomerase II/histidine kinase"/>
    <property type="match status" value="1"/>
</dbReference>
<evidence type="ECO:0000256" key="4">
    <source>
        <dbReference type="ARBA" id="ARBA00012438"/>
    </source>
</evidence>